<evidence type="ECO:0000259" key="2">
    <source>
        <dbReference type="Pfam" id="PF18078"/>
    </source>
</evidence>
<name>A0A498M4J7_LABRO</name>
<sequence length="1330" mass="149770">MFYNGAPQKVGAPTHHGGCGSVPYATEYPTNEEYVQVAKALTLRYPFLKDKEGNGYMTAFGEDATSIEGHVKVLQDQYRRTQPDTRIVEERMRRTFAWRRQEIASGMTVEDAVNKYPFLKSPSGLYQETGFLHKCVHLNRHFQENFGHITSSGLRLAQGKSPLAKPHKEARDESLIEDHLGIDFKAALLMLPALFREKLEHFIVLGESEPSSPYPTVQVQETTDWKTVITRRVTAVITVDGIEICRANGVDEGALAAFCAYFVFNLTYPSHLKNTLMFLQRSTSCMWKHLKAFHRTELASLQWPSTTASQDEMDEGAESGNCPPPAKRPIQTVMHQYAIKDPYLPNSIPKKRLDNKLLKMMVKDMQPYNIVNDEGFREFVYALDPSYQLPSRSTLIRNLKEQYDTTKTSLKKKMEVTEEISAELNVTASKCIPMVRNLQKVTTSMMQQQEKGNIGYRLAEALNGTLQRRCNAYETSRLLSKATILDPRFKTLGFISPQKADEAVKSLSSEGAMFVLEGQAQASTPLASSTANELWHDFDSQDQLDSFAHSLQLVINDGMKEVKAIARAIAKASKFTTLLHSSSKHRDMFEAHFGSNKSIPAANNTRWNSTYKQLKALTTLDHRSITEMCRDTENLVFSSREWAQLTDLCALLEPFSEATDLTEGDTAVTISMVVPTILDLRTHLIKMEVHLPQIVTIVRAMKKSLEKRFSGIFRRINMDEGDPEQPFNHRIYFLAAMLDPQFGLSWVDLDVQNGETGPALKRFRDDLKKSLTVQMSSSVRMNAQTGGTVNAPVITGNTITAPVTFNFISPGHALPSDTIEVAALGRPLFPGTLYDCRKDSFLPGITLWDKKSLSEDLDSRPKPQTYSNINSCDSLSSKLNLMDVSVALKVSFLGGLMEVGGSAKYLRDTKSSNHQSRITMHYGETTRYEQLTMSHLGQITYSQVFDQKTATHVVTAVLYGAQAFMVFDRSFAEDENKQEIEGELKKMVAKIRELSAEGNAALQMTDAEKKMAEKITCTFHGDVHLRQNPTTYTEALNVYKQLPALLKDNPQNEVPIKVWLHPLHLLNATAARVEREISTSVAFAIEDIMEKLGEAERTYKDLSGNTLVNSFRDIKERLCSFRSSFSIYKAMLLEAVSRVLPAVRGGEKEEKSLEDILKIHRSSPFNADTMNQWLNDAKAELDMLSSLTKPLEGVRIVDSEHLNTIIVNPDFPGVLCLTFTSLEYEDPYLSALKKFLKTDRFKELDGEQSMVSVASVKKWFKDSEFMEKTRFNIHVFKCFLKPLEGQKVLFIISAISDPSNPGSSIYKYEHGKLSDTQAQYPFRVLSGLKN</sequence>
<dbReference type="InterPro" id="IPR056072">
    <property type="entry name" value="SNTX_MACPF/CDC-like_dom"/>
</dbReference>
<dbReference type="InterPro" id="IPR052090">
    <property type="entry name" value="Cytolytic_pore-forming_toxin"/>
</dbReference>
<comment type="caution">
    <text evidence="5">The sequence shown here is derived from an EMBL/GenBank/DDBJ whole genome shotgun (WGS) entry which is preliminary data.</text>
</comment>
<reference evidence="5 6" key="1">
    <citation type="submission" date="2018-03" db="EMBL/GenBank/DDBJ databases">
        <title>Draft genome sequence of Rohu Carp (Labeo rohita).</title>
        <authorList>
            <person name="Das P."/>
            <person name="Kushwaha B."/>
            <person name="Joshi C.G."/>
            <person name="Kumar D."/>
            <person name="Nagpure N.S."/>
            <person name="Sahoo L."/>
            <person name="Das S.P."/>
            <person name="Bit A."/>
            <person name="Patnaik S."/>
            <person name="Meher P.K."/>
            <person name="Jayasankar P."/>
            <person name="Koringa P.G."/>
            <person name="Patel N.V."/>
            <person name="Hinsu A.T."/>
            <person name="Kumar R."/>
            <person name="Pandey M."/>
            <person name="Agarwal S."/>
            <person name="Srivastava S."/>
            <person name="Singh M."/>
            <person name="Iquebal M.A."/>
            <person name="Jaiswal S."/>
            <person name="Angadi U.B."/>
            <person name="Kumar N."/>
            <person name="Raza M."/>
            <person name="Shah T.M."/>
            <person name="Rai A."/>
            <person name="Jena J.K."/>
        </authorList>
    </citation>
    <scope>NUCLEOTIDE SEQUENCE [LARGE SCALE GENOMIC DNA]</scope>
    <source>
        <strain evidence="5">DASCIFA01</strain>
        <tissue evidence="5">Testis</tissue>
    </source>
</reference>
<dbReference type="SUPFAM" id="SSF140996">
    <property type="entry name" value="Hermes dimerisation domain"/>
    <property type="match status" value="1"/>
</dbReference>
<evidence type="ECO:0000259" key="4">
    <source>
        <dbReference type="Pfam" id="PF24674"/>
    </source>
</evidence>
<dbReference type="Gene3D" id="1.10.10.1070">
    <property type="entry name" value="Zinc finger, BED domain-containing"/>
    <property type="match status" value="1"/>
</dbReference>
<organism evidence="5 6">
    <name type="scientific">Labeo rohita</name>
    <name type="common">Indian major carp</name>
    <name type="synonym">Cyprinus rohita</name>
    <dbReference type="NCBI Taxonomy" id="84645"/>
    <lineage>
        <taxon>Eukaryota</taxon>
        <taxon>Metazoa</taxon>
        <taxon>Chordata</taxon>
        <taxon>Craniata</taxon>
        <taxon>Vertebrata</taxon>
        <taxon>Euteleostomi</taxon>
        <taxon>Actinopterygii</taxon>
        <taxon>Neopterygii</taxon>
        <taxon>Teleostei</taxon>
        <taxon>Ostariophysi</taxon>
        <taxon>Cypriniformes</taxon>
        <taxon>Cyprinidae</taxon>
        <taxon>Labeoninae</taxon>
        <taxon>Labeonini</taxon>
        <taxon>Labeo</taxon>
    </lineage>
</organism>
<feature type="region of interest" description="Disordered" evidence="1">
    <location>
        <begin position="1"/>
        <end position="20"/>
    </location>
</feature>
<evidence type="ECO:0000256" key="1">
    <source>
        <dbReference type="SAM" id="MobiDB-lite"/>
    </source>
</evidence>
<dbReference type="PANTHER" id="PTHR31594">
    <property type="entry name" value="AIG1-TYPE G DOMAIN-CONTAINING PROTEIN"/>
    <property type="match status" value="1"/>
</dbReference>
<dbReference type="Pfam" id="PF24674">
    <property type="entry name" value="MACPF_SNTX"/>
    <property type="match status" value="1"/>
</dbReference>
<feature type="domain" description="Stonustoxin-like helical" evidence="3">
    <location>
        <begin position="1088"/>
        <end position="1181"/>
    </location>
</feature>
<feature type="region of interest" description="Disordered" evidence="1">
    <location>
        <begin position="305"/>
        <end position="324"/>
    </location>
</feature>
<evidence type="ECO:0000313" key="5">
    <source>
        <dbReference type="EMBL" id="RXN14386.1"/>
    </source>
</evidence>
<dbReference type="Pfam" id="PF21109">
    <property type="entry name" value="Stonustoxin_helical"/>
    <property type="match status" value="1"/>
</dbReference>
<dbReference type="InterPro" id="IPR040581">
    <property type="entry name" value="Thioredoxin_11"/>
</dbReference>
<feature type="domain" description="SNTX MACPF/CDC-like" evidence="4">
    <location>
        <begin position="821"/>
        <end position="1042"/>
    </location>
</feature>
<dbReference type="EMBL" id="QBIY01012909">
    <property type="protein sequence ID" value="RXN14386.1"/>
    <property type="molecule type" value="Genomic_DNA"/>
</dbReference>
<dbReference type="SUPFAM" id="SSF53098">
    <property type="entry name" value="Ribonuclease H-like"/>
    <property type="match status" value="1"/>
</dbReference>
<dbReference type="Proteomes" id="UP000290572">
    <property type="component" value="Unassembled WGS sequence"/>
</dbReference>
<protein>
    <submittedName>
        <fullName evidence="5">Neoverrucotoxin subunit alpha-like protein</fullName>
    </submittedName>
</protein>
<proteinExistence type="predicted"/>
<keyword evidence="6" id="KW-1185">Reference proteome</keyword>
<gene>
    <name evidence="5" type="ORF">ROHU_028665</name>
</gene>
<feature type="domain" description="SNTX thioredoxin-like" evidence="2">
    <location>
        <begin position="1198"/>
        <end position="1315"/>
    </location>
</feature>
<dbReference type="PANTHER" id="PTHR31594:SF11">
    <property type="entry name" value="NEOVERRUCOTOXIN SUBUNIT ALPHA-LIKE ISOFORM X1-RELATED"/>
    <property type="match status" value="1"/>
</dbReference>
<accession>A0A498M4J7</accession>
<dbReference type="InterPro" id="IPR012337">
    <property type="entry name" value="RNaseH-like_sf"/>
</dbReference>
<dbReference type="Pfam" id="PF18078">
    <property type="entry name" value="Thioredoxin_11"/>
    <property type="match status" value="1"/>
</dbReference>
<evidence type="ECO:0000259" key="3">
    <source>
        <dbReference type="Pfam" id="PF21109"/>
    </source>
</evidence>
<evidence type="ECO:0000313" key="6">
    <source>
        <dbReference type="Proteomes" id="UP000290572"/>
    </source>
</evidence>
<dbReference type="InterPro" id="IPR048997">
    <property type="entry name" value="Stonustoxin-like_helical"/>
</dbReference>